<comment type="caution">
    <text evidence="3">The sequence shown here is derived from an EMBL/GenBank/DDBJ whole genome shotgun (WGS) entry which is preliminary data.</text>
</comment>
<accession>A0A8J3YZX4</accession>
<evidence type="ECO:0000259" key="2">
    <source>
        <dbReference type="Pfam" id="PF11716"/>
    </source>
</evidence>
<dbReference type="Proteomes" id="UP000612585">
    <property type="component" value="Unassembled WGS sequence"/>
</dbReference>
<dbReference type="InterPro" id="IPR010872">
    <property type="entry name" value="MDMPI_C-term_domain"/>
</dbReference>
<reference evidence="3" key="1">
    <citation type="submission" date="2021-01" db="EMBL/GenBank/DDBJ databases">
        <title>Whole genome shotgun sequence of Virgisporangium aurantiacum NBRC 16421.</title>
        <authorList>
            <person name="Komaki H."/>
            <person name="Tamura T."/>
        </authorList>
    </citation>
    <scope>NUCLEOTIDE SEQUENCE</scope>
    <source>
        <strain evidence="3">NBRC 16421</strain>
    </source>
</reference>
<dbReference type="InterPro" id="IPR017517">
    <property type="entry name" value="Maleyloyr_isom"/>
</dbReference>
<dbReference type="Pfam" id="PF11716">
    <property type="entry name" value="MDMPI_N"/>
    <property type="match status" value="1"/>
</dbReference>
<dbReference type="Pfam" id="PF07398">
    <property type="entry name" value="MDMPI_C"/>
    <property type="match status" value="1"/>
</dbReference>
<dbReference type="RefSeq" id="WP_203985756.1">
    <property type="nucleotide sequence ID" value="NZ_BOPG01000002.1"/>
</dbReference>
<organism evidence="3 4">
    <name type="scientific">Virgisporangium aurantiacum</name>
    <dbReference type="NCBI Taxonomy" id="175570"/>
    <lineage>
        <taxon>Bacteria</taxon>
        <taxon>Bacillati</taxon>
        <taxon>Actinomycetota</taxon>
        <taxon>Actinomycetes</taxon>
        <taxon>Micromonosporales</taxon>
        <taxon>Micromonosporaceae</taxon>
        <taxon>Virgisporangium</taxon>
    </lineage>
</organism>
<dbReference type="AlphaFoldDB" id="A0A8J3YZX4"/>
<evidence type="ECO:0000313" key="4">
    <source>
        <dbReference type="Proteomes" id="UP000612585"/>
    </source>
</evidence>
<gene>
    <name evidence="3" type="ORF">Vau01_001290</name>
</gene>
<protein>
    <recommendedName>
        <fullName evidence="5">TIGR03083 family protein</fullName>
    </recommendedName>
</protein>
<sequence>MSMDTAATLEAWRHTFAASIDVCADLTDEEWSAQTECPLWTVKDVCAHLVGGEVWMSEGHPPPTEGLARIADRPVAERRHASGAEVLAELRDVFALRQRQVAENPPDPAEPAITAYGVPVTLGILLTHRAFDGWVHEQDLRRALGRPGNLDAPAAPIARDILLASLARVVAKHAAAPPGSVVRLEVDGPLAFDVAVTVDERGRGHLAPWVGGAAATTLHTDWETYARLAAGRIAPAAAEVKVHGDAEVAARVLAHFAVTP</sequence>
<keyword evidence="4" id="KW-1185">Reference proteome</keyword>
<evidence type="ECO:0000259" key="1">
    <source>
        <dbReference type="Pfam" id="PF07398"/>
    </source>
</evidence>
<dbReference type="Gene3D" id="1.20.120.450">
    <property type="entry name" value="dinb family like domain"/>
    <property type="match status" value="1"/>
</dbReference>
<evidence type="ECO:0008006" key="5">
    <source>
        <dbReference type="Google" id="ProtNLM"/>
    </source>
</evidence>
<dbReference type="SUPFAM" id="SSF109854">
    <property type="entry name" value="DinB/YfiT-like putative metalloenzymes"/>
    <property type="match status" value="1"/>
</dbReference>
<feature type="domain" description="MDMPI C-terminal" evidence="1">
    <location>
        <begin position="157"/>
        <end position="251"/>
    </location>
</feature>
<proteinExistence type="predicted"/>
<evidence type="ECO:0000313" key="3">
    <source>
        <dbReference type="EMBL" id="GIJ52613.1"/>
    </source>
</evidence>
<dbReference type="InterPro" id="IPR034660">
    <property type="entry name" value="DinB/YfiT-like"/>
</dbReference>
<dbReference type="InterPro" id="IPR024344">
    <property type="entry name" value="MDMPI_metal-binding"/>
</dbReference>
<dbReference type="EMBL" id="BOPG01000002">
    <property type="protein sequence ID" value="GIJ52613.1"/>
    <property type="molecule type" value="Genomic_DNA"/>
</dbReference>
<dbReference type="GO" id="GO:0046872">
    <property type="term" value="F:metal ion binding"/>
    <property type="evidence" value="ECO:0007669"/>
    <property type="project" value="InterPro"/>
</dbReference>
<dbReference type="NCBIfam" id="TIGR03083">
    <property type="entry name" value="maleylpyruvate isomerase family mycothiol-dependent enzyme"/>
    <property type="match status" value="1"/>
</dbReference>
<feature type="domain" description="Mycothiol-dependent maleylpyruvate isomerase metal-binding" evidence="2">
    <location>
        <begin position="13"/>
        <end position="141"/>
    </location>
</feature>
<name>A0A8J3YZX4_9ACTN</name>